<dbReference type="OrthoDB" id="2686513at2759"/>
<feature type="transmembrane region" description="Helical" evidence="1">
    <location>
        <begin position="131"/>
        <end position="154"/>
    </location>
</feature>
<feature type="transmembrane region" description="Helical" evidence="1">
    <location>
        <begin position="16"/>
        <end position="35"/>
    </location>
</feature>
<organism evidence="2 3">
    <name type="scientific">Suillus placidus</name>
    <dbReference type="NCBI Taxonomy" id="48579"/>
    <lineage>
        <taxon>Eukaryota</taxon>
        <taxon>Fungi</taxon>
        <taxon>Dikarya</taxon>
        <taxon>Basidiomycota</taxon>
        <taxon>Agaricomycotina</taxon>
        <taxon>Agaricomycetes</taxon>
        <taxon>Agaricomycetidae</taxon>
        <taxon>Boletales</taxon>
        <taxon>Suillineae</taxon>
        <taxon>Suillaceae</taxon>
        <taxon>Suillus</taxon>
    </lineage>
</organism>
<keyword evidence="1" id="KW-0472">Membrane</keyword>
<feature type="transmembrane region" description="Helical" evidence="1">
    <location>
        <begin position="160"/>
        <end position="181"/>
    </location>
</feature>
<name>A0A9P7D0V7_9AGAM</name>
<comment type="caution">
    <text evidence="2">The sequence shown here is derived from an EMBL/GenBank/DDBJ whole genome shotgun (WGS) entry which is preliminary data.</text>
</comment>
<gene>
    <name evidence="2" type="ORF">EV702DRAFT_442565</name>
</gene>
<dbReference type="Proteomes" id="UP000714275">
    <property type="component" value="Unassembled WGS sequence"/>
</dbReference>
<evidence type="ECO:0000313" key="2">
    <source>
        <dbReference type="EMBL" id="KAG1775394.1"/>
    </source>
</evidence>
<evidence type="ECO:0000256" key="1">
    <source>
        <dbReference type="SAM" id="Phobius"/>
    </source>
</evidence>
<feature type="transmembrane region" description="Helical" evidence="1">
    <location>
        <begin position="90"/>
        <end position="111"/>
    </location>
</feature>
<proteinExistence type="predicted"/>
<feature type="transmembrane region" description="Helical" evidence="1">
    <location>
        <begin position="42"/>
        <end position="62"/>
    </location>
</feature>
<keyword evidence="1" id="KW-1133">Transmembrane helix</keyword>
<reference evidence="2" key="1">
    <citation type="journal article" date="2020" name="New Phytol.">
        <title>Comparative genomics reveals dynamic genome evolution in host specialist ectomycorrhizal fungi.</title>
        <authorList>
            <person name="Lofgren L.A."/>
            <person name="Nguyen N.H."/>
            <person name="Vilgalys R."/>
            <person name="Ruytinx J."/>
            <person name="Liao H.L."/>
            <person name="Branco S."/>
            <person name="Kuo A."/>
            <person name="LaButti K."/>
            <person name="Lipzen A."/>
            <person name="Andreopoulos W."/>
            <person name="Pangilinan J."/>
            <person name="Riley R."/>
            <person name="Hundley H."/>
            <person name="Na H."/>
            <person name="Barry K."/>
            <person name="Grigoriev I.V."/>
            <person name="Stajich J.E."/>
            <person name="Kennedy P.G."/>
        </authorList>
    </citation>
    <scope>NUCLEOTIDE SEQUENCE</scope>
    <source>
        <strain evidence="2">DOB743</strain>
    </source>
</reference>
<keyword evidence="3" id="KW-1185">Reference proteome</keyword>
<accession>A0A9P7D0V7</accession>
<keyword evidence="1" id="KW-0812">Transmembrane</keyword>
<dbReference type="AlphaFoldDB" id="A0A9P7D0V7"/>
<dbReference type="EMBL" id="JABBWD010000034">
    <property type="protein sequence ID" value="KAG1775394.1"/>
    <property type="molecule type" value="Genomic_DNA"/>
</dbReference>
<evidence type="ECO:0000313" key="3">
    <source>
        <dbReference type="Proteomes" id="UP000714275"/>
    </source>
</evidence>
<protein>
    <submittedName>
        <fullName evidence="2">Uncharacterized protein</fullName>
    </submittedName>
</protein>
<sequence>MRLSCSKYTIYRQLDIFFQGIIICIIMAMRTYALYGCSQRLLTWMTIIIIALVGLACAVSFAQVSGDAAILPGAGCYEAYTAETAARIGLAWVALFVFDLLIFVLTVYKIYNTKGLPRLSLITRRNVVDVIFQDGAMYFGAMALINIPNILTYYSSSVAIRGSLCNFTSCISVTLISRLILNLHKTIDTGIFSTTIRDDDYCLDVLLTTRVDIQSTISSHHW</sequence>